<evidence type="ECO:0000313" key="1">
    <source>
        <dbReference type="EMBL" id="KAJ8635244.1"/>
    </source>
</evidence>
<proteinExistence type="predicted"/>
<reference evidence="1 2" key="1">
    <citation type="journal article" date="2022" name="Hortic Res">
        <title>A haplotype resolved chromosomal level avocado genome allows analysis of novel avocado genes.</title>
        <authorList>
            <person name="Nath O."/>
            <person name="Fletcher S.J."/>
            <person name="Hayward A."/>
            <person name="Shaw L.M."/>
            <person name="Masouleh A.K."/>
            <person name="Furtado A."/>
            <person name="Henry R.J."/>
            <person name="Mitter N."/>
        </authorList>
    </citation>
    <scope>NUCLEOTIDE SEQUENCE [LARGE SCALE GENOMIC DNA]</scope>
    <source>
        <strain evidence="2">cv. Hass</strain>
    </source>
</reference>
<dbReference type="Proteomes" id="UP001234297">
    <property type="component" value="Chromosome 3"/>
</dbReference>
<comment type="caution">
    <text evidence="1">The sequence shown here is derived from an EMBL/GenBank/DDBJ whole genome shotgun (WGS) entry which is preliminary data.</text>
</comment>
<name>A0ACC2LP78_PERAE</name>
<dbReference type="EMBL" id="CM056811">
    <property type="protein sequence ID" value="KAJ8635244.1"/>
    <property type="molecule type" value="Genomic_DNA"/>
</dbReference>
<organism evidence="1 2">
    <name type="scientific">Persea americana</name>
    <name type="common">Avocado</name>
    <dbReference type="NCBI Taxonomy" id="3435"/>
    <lineage>
        <taxon>Eukaryota</taxon>
        <taxon>Viridiplantae</taxon>
        <taxon>Streptophyta</taxon>
        <taxon>Embryophyta</taxon>
        <taxon>Tracheophyta</taxon>
        <taxon>Spermatophyta</taxon>
        <taxon>Magnoliopsida</taxon>
        <taxon>Magnoliidae</taxon>
        <taxon>Laurales</taxon>
        <taxon>Lauraceae</taxon>
        <taxon>Persea</taxon>
    </lineage>
</organism>
<sequence length="174" mass="19920">MNAVILPFSHARPNSLGGKTPKLASGKLSGIPLKKKKKKKKRKDRRLQRCDDAQQRRGRTSPHQSAESSQHPPIETDDPSNDPNISGDSYKTLFVAKLNYETMEHRIEREFEAYGPIKQVRLVADKATNKPRGYAFVEYMHTWDMKTAYKQADGRKLDNKRVLVVFEQGRTVPK</sequence>
<evidence type="ECO:0000313" key="2">
    <source>
        <dbReference type="Proteomes" id="UP001234297"/>
    </source>
</evidence>
<keyword evidence="2" id="KW-1185">Reference proteome</keyword>
<gene>
    <name evidence="1" type="ORF">MRB53_009511</name>
</gene>
<accession>A0ACC2LP78</accession>
<protein>
    <submittedName>
        <fullName evidence="1">Uncharacterized protein</fullName>
    </submittedName>
</protein>